<dbReference type="PANTHER" id="PTHR30178">
    <property type="entry name" value="INNER MEMBRANE PROTEIN YAAH"/>
    <property type="match status" value="1"/>
</dbReference>
<evidence type="ECO:0000313" key="8">
    <source>
        <dbReference type="EMBL" id="OMH79917.1"/>
    </source>
</evidence>
<keyword evidence="5 6" id="KW-0472">Membrane</keyword>
<evidence type="ECO:0000256" key="4">
    <source>
        <dbReference type="ARBA" id="ARBA00022989"/>
    </source>
</evidence>
<reference evidence="9" key="1">
    <citation type="submission" date="2017-01" db="EMBL/GenBank/DDBJ databases">
        <authorList>
            <person name="Wang Y."/>
            <person name="White M."/>
            <person name="Kvist S."/>
            <person name="Moncalvo J.-M."/>
        </authorList>
    </citation>
    <scope>NUCLEOTIDE SEQUENCE [LARGE SCALE GENOMIC DNA]</scope>
    <source>
        <strain evidence="9">COL-18-3</strain>
    </source>
</reference>
<dbReference type="OrthoDB" id="3648309at2759"/>
<keyword evidence="9" id="KW-1185">Reference proteome</keyword>
<comment type="caution">
    <text evidence="8">The sequence shown here is derived from an EMBL/GenBank/DDBJ whole genome shotgun (WGS) entry which is preliminary data.</text>
</comment>
<proteinExistence type="inferred from homology"/>
<evidence type="ECO:0000256" key="2">
    <source>
        <dbReference type="ARBA" id="ARBA00005587"/>
    </source>
</evidence>
<keyword evidence="3 6" id="KW-0812">Transmembrane</keyword>
<dbReference type="GO" id="GO:0005886">
    <property type="term" value="C:plasma membrane"/>
    <property type="evidence" value="ECO:0007669"/>
    <property type="project" value="TreeGrafter"/>
</dbReference>
<reference evidence="8" key="2">
    <citation type="submission" date="2017-01" db="EMBL/GenBank/DDBJ databases">
        <authorList>
            <person name="Mah S.A."/>
            <person name="Swanson W.J."/>
            <person name="Moy G.W."/>
            <person name="Vacquier V.D."/>
        </authorList>
    </citation>
    <scope>NUCLEOTIDE SEQUENCE [LARGE SCALE GENOMIC DNA]</scope>
    <source>
        <strain evidence="8">COL-18-3</strain>
    </source>
</reference>
<dbReference type="NCBIfam" id="NF038013">
    <property type="entry name" value="AceTr_1"/>
    <property type="match status" value="1"/>
</dbReference>
<evidence type="ECO:0000256" key="3">
    <source>
        <dbReference type="ARBA" id="ARBA00022692"/>
    </source>
</evidence>
<feature type="transmembrane region" description="Helical" evidence="6">
    <location>
        <begin position="156"/>
        <end position="172"/>
    </location>
</feature>
<feature type="transmembrane region" description="Helical" evidence="6">
    <location>
        <begin position="96"/>
        <end position="114"/>
    </location>
</feature>
<evidence type="ECO:0000313" key="7">
    <source>
        <dbReference type="EMBL" id="OMH79299.1"/>
    </source>
</evidence>
<dbReference type="PANTHER" id="PTHR30178:SF3">
    <property type="entry name" value="SUCCINATE-ACETATE_PROTON SYMPORTER SATP"/>
    <property type="match status" value="1"/>
</dbReference>
<protein>
    <submittedName>
        <fullName evidence="8">Meiotically up-regulated gene 86 protein</fullName>
    </submittedName>
</protein>
<organism evidence="8 9">
    <name type="scientific">Zancudomyces culisetae</name>
    <name type="common">Gut fungus</name>
    <name type="synonym">Smittium culisetae</name>
    <dbReference type="NCBI Taxonomy" id="1213189"/>
    <lineage>
        <taxon>Eukaryota</taxon>
        <taxon>Fungi</taxon>
        <taxon>Fungi incertae sedis</taxon>
        <taxon>Zoopagomycota</taxon>
        <taxon>Kickxellomycotina</taxon>
        <taxon>Harpellomycetes</taxon>
        <taxon>Harpellales</taxon>
        <taxon>Legeriomycetaceae</taxon>
        <taxon>Zancudomyces</taxon>
    </lineage>
</organism>
<feature type="transmembrane region" description="Helical" evidence="6">
    <location>
        <begin position="184"/>
        <end position="204"/>
    </location>
</feature>
<evidence type="ECO:0000256" key="6">
    <source>
        <dbReference type="SAM" id="Phobius"/>
    </source>
</evidence>
<feature type="transmembrane region" description="Helical" evidence="6">
    <location>
        <begin position="33"/>
        <end position="54"/>
    </location>
</feature>
<dbReference type="GO" id="GO:0015360">
    <property type="term" value="F:acetate:proton symporter activity"/>
    <property type="evidence" value="ECO:0007669"/>
    <property type="project" value="TreeGrafter"/>
</dbReference>
<accession>A0A1R1PG46</accession>
<dbReference type="InterPro" id="IPR047623">
    <property type="entry name" value="SatP"/>
</dbReference>
<evidence type="ECO:0000313" key="9">
    <source>
        <dbReference type="Proteomes" id="UP000188320"/>
    </source>
</evidence>
<dbReference type="GO" id="GO:0071422">
    <property type="term" value="P:succinate transmembrane transport"/>
    <property type="evidence" value="ECO:0007669"/>
    <property type="project" value="TreeGrafter"/>
</dbReference>
<gene>
    <name evidence="8" type="ORF">AX774_g6657</name>
    <name evidence="7" type="ORF">AX774_g7293</name>
</gene>
<dbReference type="EMBL" id="LSSK01001363">
    <property type="protein sequence ID" value="OMH79917.1"/>
    <property type="molecule type" value="Genomic_DNA"/>
</dbReference>
<feature type="transmembrane region" description="Helical" evidence="6">
    <location>
        <begin position="66"/>
        <end position="90"/>
    </location>
</feature>
<comment type="subcellular location">
    <subcellularLocation>
        <location evidence="1">Membrane</location>
        <topology evidence="1">Multi-pass membrane protein</topology>
    </subcellularLocation>
</comment>
<dbReference type="Pfam" id="PF01184">
    <property type="entry name" value="Gpr1_Fun34_YaaH"/>
    <property type="match status" value="1"/>
</dbReference>
<keyword evidence="4 6" id="KW-1133">Transmembrane helix</keyword>
<dbReference type="AlphaFoldDB" id="A0A1R1PG46"/>
<sequence>MDISEHSSRSHEKLTLEDAQLAYEPEKLPYGDAVPLGLAGFGFVTVESCILALYKWSIGAYEKQFFLIGDGMFIGGLAQFVAGIFCFLNLDTFHGVAFTSFGCIWMSNGVRYYLSNTDTILVDPSKKYIYEIQEGIAHISLCIWVFTLLMCNLRKPFAVFTLFILLNLYVYLRTIEAWVGGETLGIVASIIGIILGLNAFYNGLSIFVGRCNPSVKIPLGKRLF</sequence>
<comment type="similarity">
    <text evidence="2">Belongs to the acetate uptake transporter (AceTr) (TC 2.A.96) family.</text>
</comment>
<evidence type="ECO:0000256" key="1">
    <source>
        <dbReference type="ARBA" id="ARBA00004141"/>
    </source>
</evidence>
<dbReference type="EMBL" id="LSSK01001601">
    <property type="protein sequence ID" value="OMH79299.1"/>
    <property type="molecule type" value="Genomic_DNA"/>
</dbReference>
<dbReference type="InterPro" id="IPR000791">
    <property type="entry name" value="Gpr1/Fun34/SatP-like"/>
</dbReference>
<name>A0A1R1PG46_ZANCU</name>
<dbReference type="Proteomes" id="UP000188320">
    <property type="component" value="Unassembled WGS sequence"/>
</dbReference>
<evidence type="ECO:0000256" key="5">
    <source>
        <dbReference type="ARBA" id="ARBA00023136"/>
    </source>
</evidence>